<comment type="caution">
    <text evidence="1">The sequence shown here is derived from an EMBL/GenBank/DDBJ whole genome shotgun (WGS) entry which is preliminary data.</text>
</comment>
<organism evidence="1 2">
    <name type="scientific">Hamiltosporidium magnivora</name>
    <dbReference type="NCBI Taxonomy" id="148818"/>
    <lineage>
        <taxon>Eukaryota</taxon>
        <taxon>Fungi</taxon>
        <taxon>Fungi incertae sedis</taxon>
        <taxon>Microsporidia</taxon>
        <taxon>Dubosqiidae</taxon>
        <taxon>Hamiltosporidium</taxon>
    </lineage>
</organism>
<dbReference type="VEuPathDB" id="MicrosporidiaDB:CWI39_0818p0020"/>
<evidence type="ECO:0000313" key="1">
    <source>
        <dbReference type="EMBL" id="TBU00315.1"/>
    </source>
</evidence>
<proteinExistence type="predicted"/>
<feature type="non-terminal residue" evidence="1">
    <location>
        <position position="1"/>
    </location>
</feature>
<dbReference type="Proteomes" id="UP000291404">
    <property type="component" value="Unassembled WGS sequence"/>
</dbReference>
<accession>A0A4Q9L051</accession>
<reference evidence="1 2" key="1">
    <citation type="submission" date="2017-12" db="EMBL/GenBank/DDBJ databases">
        <authorList>
            <person name="Pombert J.-F."/>
            <person name="Haag K.L."/>
            <person name="Ebert D."/>
        </authorList>
    </citation>
    <scope>NUCLEOTIDE SEQUENCE [LARGE SCALE GENOMIC DNA]</scope>
    <source>
        <strain evidence="1">BE-OM-2</strain>
    </source>
</reference>
<sequence length="91" mass="10511">IGSLLNNSLENKGPLFIILDIVDDKEVLVNEKYLYSELTGIFCVKKILDFDSLKINGKKFVSSDFIIYVAEKVRTESKDIMDELRNNYFAR</sequence>
<gene>
    <name evidence="1" type="ORF">CWI36_1677p0010</name>
</gene>
<keyword evidence="2" id="KW-1185">Reference proteome</keyword>
<evidence type="ECO:0000313" key="2">
    <source>
        <dbReference type="Proteomes" id="UP000291404"/>
    </source>
</evidence>
<dbReference type="VEuPathDB" id="MicrosporidiaDB:CWI36_1677p0010"/>
<dbReference type="AlphaFoldDB" id="A0A4Q9L051"/>
<protein>
    <submittedName>
        <fullName evidence="1">Uncharacterized protein</fullName>
    </submittedName>
</protein>
<name>A0A4Q9L051_9MICR</name>
<dbReference type="EMBL" id="PITI01001677">
    <property type="protein sequence ID" value="TBU00315.1"/>
    <property type="molecule type" value="Genomic_DNA"/>
</dbReference>